<feature type="transmembrane region" description="Helical" evidence="7">
    <location>
        <begin position="179"/>
        <end position="199"/>
    </location>
</feature>
<dbReference type="InterPro" id="IPR000731">
    <property type="entry name" value="SSD"/>
</dbReference>
<feature type="domain" description="SSD" evidence="8">
    <location>
        <begin position="188"/>
        <end position="328"/>
    </location>
</feature>
<dbReference type="EMBL" id="JBHSRD010000003">
    <property type="protein sequence ID" value="MFC6006711.1"/>
    <property type="molecule type" value="Genomic_DNA"/>
</dbReference>
<feature type="transmembrane region" description="Helical" evidence="7">
    <location>
        <begin position="271"/>
        <end position="301"/>
    </location>
</feature>
<feature type="transmembrane region" description="Helical" evidence="7">
    <location>
        <begin position="523"/>
        <end position="542"/>
    </location>
</feature>
<evidence type="ECO:0000256" key="5">
    <source>
        <dbReference type="ARBA" id="ARBA00022989"/>
    </source>
</evidence>
<keyword evidence="6 7" id="KW-0472">Membrane</keyword>
<evidence type="ECO:0000256" key="4">
    <source>
        <dbReference type="ARBA" id="ARBA00022692"/>
    </source>
</evidence>
<comment type="caution">
    <text evidence="9">The sequence shown here is derived from an EMBL/GenBank/DDBJ whole genome shotgun (WGS) entry which is preliminary data.</text>
</comment>
<reference evidence="10" key="1">
    <citation type="journal article" date="2019" name="Int. J. Syst. Evol. Microbiol.">
        <title>The Global Catalogue of Microorganisms (GCM) 10K type strain sequencing project: providing services to taxonomists for standard genome sequencing and annotation.</title>
        <authorList>
            <consortium name="The Broad Institute Genomics Platform"/>
            <consortium name="The Broad Institute Genome Sequencing Center for Infectious Disease"/>
            <person name="Wu L."/>
            <person name="Ma J."/>
        </authorList>
    </citation>
    <scope>NUCLEOTIDE SEQUENCE [LARGE SCALE GENOMIC DNA]</scope>
    <source>
        <strain evidence="10">KACC 14249</strain>
    </source>
</reference>
<evidence type="ECO:0000256" key="7">
    <source>
        <dbReference type="SAM" id="Phobius"/>
    </source>
</evidence>
<dbReference type="Pfam" id="PF03176">
    <property type="entry name" value="MMPL"/>
    <property type="match status" value="2"/>
</dbReference>
<keyword evidence="3" id="KW-1003">Cell membrane</keyword>
<proteinExistence type="inferred from homology"/>
<comment type="subcellular location">
    <subcellularLocation>
        <location evidence="1">Cell membrane</location>
        <topology evidence="1">Multi-pass membrane protein</topology>
    </subcellularLocation>
</comment>
<dbReference type="PANTHER" id="PTHR33406:SF11">
    <property type="entry name" value="MEMBRANE PROTEIN SCO6666-RELATED"/>
    <property type="match status" value="1"/>
</dbReference>
<evidence type="ECO:0000259" key="8">
    <source>
        <dbReference type="PROSITE" id="PS50156"/>
    </source>
</evidence>
<accession>A0ABW1JBP8</accession>
<gene>
    <name evidence="9" type="ORF">ACFQDO_06160</name>
</gene>
<feature type="transmembrane region" description="Helical" evidence="7">
    <location>
        <begin position="667"/>
        <end position="691"/>
    </location>
</feature>
<comment type="similarity">
    <text evidence="2">Belongs to the resistance-nodulation-cell division (RND) (TC 2.A.6) family. MmpL subfamily.</text>
</comment>
<dbReference type="PANTHER" id="PTHR33406">
    <property type="entry name" value="MEMBRANE PROTEIN MJ1562-RELATED"/>
    <property type="match status" value="1"/>
</dbReference>
<dbReference type="Proteomes" id="UP001596189">
    <property type="component" value="Unassembled WGS sequence"/>
</dbReference>
<evidence type="ECO:0000313" key="10">
    <source>
        <dbReference type="Proteomes" id="UP001596189"/>
    </source>
</evidence>
<keyword evidence="5 7" id="KW-1133">Transmembrane helix</keyword>
<name>A0ABW1JBP8_9ACTN</name>
<dbReference type="InterPro" id="IPR050545">
    <property type="entry name" value="Mycobact_MmpL"/>
</dbReference>
<sequence length="736" mass="75222">MAHLLHRLGAFAVRRRRAVLIGWLVAVAVLGGLTMGLKGTFASEFSIPGTESQQAAQLVAERIPGANPDAANGRVVFAAPAGESLQTADRKAAVEQSVAALAKVTDIGSASDPFVTQTISKDGRIGYSDLGFTVGPMDVTATHTEAIAAATRPAKEAGLQVEYGGAATPTVAESHLGEGLGVVVAMLVLTVTFGSLLAAGLPLLTGILGVGVGALAITLASGFTNLTDTSLTLAVMLGLAVGIDYTLFILSRHRTQVKDGMSIEASIAKAVGTAGSAVVFAGATVVIALVALTVTGVPFLAQMGIGAAGAVAVAVLLSLTFVPALLAVAAKRAVRGKTFSAELHDAEAGEKPTMGARWIALVIRRRWIAIVAVTLGLLALAAPALNMRLGLPDDGTAAPATTQRQAYDLLSTGFGPGFNGPLTVVADLDGVSDPAQAAKTTAARLGTLPGIAAVAPPFVNEAKDLAIITVVPTTGPSSAATTDLVKAIRADAPSIAEQTGAQLSVTGQTATNIDISQRMSDALVPYLAVVVGLAMLLLMIAFRSLLVPLTAIAGFLLTIVGSFGVVTLVFQEGVGAGLFGVAQTGPLVSLLPILIIGVIFGLAMDYQVFLVSRMHEEVSHGATPTDAVRDGFRHSARVVTAAGLIMISVFSGFILPSDPIIKSIGLAFAAGILIDAFLVRMTLIPAVMTVLGKSAWWLPRWLDRIVPNVDIEGASLEKRSASDSSASPDEKVLVSS</sequence>
<keyword evidence="10" id="KW-1185">Reference proteome</keyword>
<evidence type="ECO:0000256" key="2">
    <source>
        <dbReference type="ARBA" id="ARBA00010157"/>
    </source>
</evidence>
<evidence type="ECO:0000313" key="9">
    <source>
        <dbReference type="EMBL" id="MFC6006711.1"/>
    </source>
</evidence>
<feature type="transmembrane region" description="Helical" evidence="7">
    <location>
        <begin position="307"/>
        <end position="330"/>
    </location>
</feature>
<feature type="transmembrane region" description="Helical" evidence="7">
    <location>
        <begin position="230"/>
        <end position="250"/>
    </location>
</feature>
<organism evidence="9 10">
    <name type="scientific">Angustibacter luteus</name>
    <dbReference type="NCBI Taxonomy" id="658456"/>
    <lineage>
        <taxon>Bacteria</taxon>
        <taxon>Bacillati</taxon>
        <taxon>Actinomycetota</taxon>
        <taxon>Actinomycetes</taxon>
        <taxon>Kineosporiales</taxon>
        <taxon>Kineosporiaceae</taxon>
    </lineage>
</organism>
<dbReference type="SUPFAM" id="SSF82866">
    <property type="entry name" value="Multidrug efflux transporter AcrB transmembrane domain"/>
    <property type="match status" value="2"/>
</dbReference>
<evidence type="ECO:0000256" key="3">
    <source>
        <dbReference type="ARBA" id="ARBA00022475"/>
    </source>
</evidence>
<keyword evidence="4 7" id="KW-0812">Transmembrane</keyword>
<protein>
    <submittedName>
        <fullName evidence="9">MMPL family transporter</fullName>
    </submittedName>
</protein>
<dbReference type="RefSeq" id="WP_345718188.1">
    <property type="nucleotide sequence ID" value="NZ_BAABFP010000008.1"/>
</dbReference>
<dbReference type="InterPro" id="IPR004869">
    <property type="entry name" value="MMPL_dom"/>
</dbReference>
<feature type="transmembrane region" description="Helical" evidence="7">
    <location>
        <begin position="367"/>
        <end position="385"/>
    </location>
</feature>
<feature type="transmembrane region" description="Helical" evidence="7">
    <location>
        <begin position="206"/>
        <end position="224"/>
    </location>
</feature>
<feature type="transmembrane region" description="Helical" evidence="7">
    <location>
        <begin position="590"/>
        <end position="611"/>
    </location>
</feature>
<evidence type="ECO:0000256" key="6">
    <source>
        <dbReference type="ARBA" id="ARBA00023136"/>
    </source>
</evidence>
<evidence type="ECO:0000256" key="1">
    <source>
        <dbReference type="ARBA" id="ARBA00004651"/>
    </source>
</evidence>
<dbReference type="PROSITE" id="PS50156">
    <property type="entry name" value="SSD"/>
    <property type="match status" value="1"/>
</dbReference>
<feature type="transmembrane region" description="Helical" evidence="7">
    <location>
        <begin position="549"/>
        <end position="570"/>
    </location>
</feature>
<dbReference type="Gene3D" id="1.20.1640.10">
    <property type="entry name" value="Multidrug efflux transporter AcrB transmembrane domain"/>
    <property type="match status" value="2"/>
</dbReference>
<feature type="transmembrane region" description="Helical" evidence="7">
    <location>
        <begin position="638"/>
        <end position="655"/>
    </location>
</feature>